<dbReference type="EMBL" id="CM031830">
    <property type="protein sequence ID" value="KAG6709012.1"/>
    <property type="molecule type" value="Genomic_DNA"/>
</dbReference>
<proteinExistence type="predicted"/>
<reference evidence="2" key="1">
    <citation type="submission" date="2020-12" db="EMBL/GenBank/DDBJ databases">
        <title>WGS assembly of Carya illinoinensis cv. Pawnee.</title>
        <authorList>
            <person name="Platts A."/>
            <person name="Shu S."/>
            <person name="Wright S."/>
            <person name="Barry K."/>
            <person name="Edger P."/>
            <person name="Pires J.C."/>
            <person name="Schmutz J."/>
        </authorList>
    </citation>
    <scope>NUCLEOTIDE SEQUENCE</scope>
    <source>
        <tissue evidence="2">Leaf</tissue>
    </source>
</reference>
<accession>A0A8T1QAC3</accession>
<keyword evidence="1" id="KW-0812">Transmembrane</keyword>
<sequence>MQVTYFGVGLIFIFYKQPYAQLVATCQMVVASILDKVKQPILDILHHDLVKQNMCILGRLICLIVLLYFYETMFLRYLAYLMLDRRVPRSWFG</sequence>
<keyword evidence="1" id="KW-0472">Membrane</keyword>
<reference evidence="3" key="2">
    <citation type="submission" date="2021-01" db="EMBL/GenBank/DDBJ databases">
        <authorList>
            <person name="Lovell J.T."/>
            <person name="Bentley N."/>
            <person name="Bhattarai G."/>
            <person name="Jenkins J.W."/>
            <person name="Sreedasyam A."/>
            <person name="Alarcon Y."/>
            <person name="Bock C."/>
            <person name="Boston L."/>
            <person name="Carlson J."/>
            <person name="Cervantes K."/>
            <person name="Clermont K."/>
            <person name="Krom N."/>
            <person name="Kubenka K."/>
            <person name="Mamidi S."/>
            <person name="Mattison C."/>
            <person name="Monteros M."/>
            <person name="Pisani C."/>
            <person name="Plott C."/>
            <person name="Rajasekar S."/>
            <person name="Rhein H.S."/>
            <person name="Rohla C."/>
            <person name="Song M."/>
            <person name="Hilaire R.S."/>
            <person name="Shu S."/>
            <person name="Wells L."/>
            <person name="Wang X."/>
            <person name="Webber J."/>
            <person name="Heerema R.J."/>
            <person name="Klein P."/>
            <person name="Conner P."/>
            <person name="Grauke L."/>
            <person name="Grimwood J."/>
            <person name="Schmutz J."/>
            <person name="Randall J.J."/>
        </authorList>
    </citation>
    <scope>NUCLEOTIDE SEQUENCE</scope>
    <source>
        <tissue evidence="3">Leaf</tissue>
    </source>
</reference>
<keyword evidence="1" id="KW-1133">Transmembrane helix</keyword>
<feature type="transmembrane region" description="Helical" evidence="1">
    <location>
        <begin position="56"/>
        <end position="79"/>
    </location>
</feature>
<evidence type="ECO:0000256" key="1">
    <source>
        <dbReference type="SAM" id="Phobius"/>
    </source>
</evidence>
<dbReference type="EMBL" id="CM031814">
    <property type="protein sequence ID" value="KAG6651436.1"/>
    <property type="molecule type" value="Genomic_DNA"/>
</dbReference>
<comment type="caution">
    <text evidence="2">The sequence shown here is derived from an EMBL/GenBank/DDBJ whole genome shotgun (WGS) entry which is preliminary data.</text>
</comment>
<keyword evidence="4" id="KW-1185">Reference proteome</keyword>
<evidence type="ECO:0000313" key="2">
    <source>
        <dbReference type="EMBL" id="KAG6651436.1"/>
    </source>
</evidence>
<evidence type="ECO:0000313" key="4">
    <source>
        <dbReference type="Proteomes" id="UP000811609"/>
    </source>
</evidence>
<dbReference type="AlphaFoldDB" id="A0A8T1QAC3"/>
<evidence type="ECO:0000313" key="3">
    <source>
        <dbReference type="EMBL" id="KAG6709012.1"/>
    </source>
</evidence>
<name>A0A8T1QAC3_CARIL</name>
<organism evidence="2 4">
    <name type="scientific">Carya illinoinensis</name>
    <name type="common">Pecan</name>
    <dbReference type="NCBI Taxonomy" id="32201"/>
    <lineage>
        <taxon>Eukaryota</taxon>
        <taxon>Viridiplantae</taxon>
        <taxon>Streptophyta</taxon>
        <taxon>Embryophyta</taxon>
        <taxon>Tracheophyta</taxon>
        <taxon>Spermatophyta</taxon>
        <taxon>Magnoliopsida</taxon>
        <taxon>eudicotyledons</taxon>
        <taxon>Gunneridae</taxon>
        <taxon>Pentapetalae</taxon>
        <taxon>rosids</taxon>
        <taxon>fabids</taxon>
        <taxon>Fagales</taxon>
        <taxon>Juglandaceae</taxon>
        <taxon>Carya</taxon>
    </lineage>
</organism>
<dbReference type="Proteomes" id="UP000811246">
    <property type="component" value="Chromosome 6"/>
</dbReference>
<gene>
    <name evidence="2" type="ORF">CIPAW_06G110800</name>
    <name evidence="3" type="ORF">I3842_06G111200</name>
</gene>
<protein>
    <submittedName>
        <fullName evidence="2">Uncharacterized protein</fullName>
    </submittedName>
</protein>
<dbReference type="Proteomes" id="UP000811609">
    <property type="component" value="Chromosome 6"/>
</dbReference>